<evidence type="ECO:0000313" key="2">
    <source>
        <dbReference type="Proteomes" id="UP000179227"/>
    </source>
</evidence>
<comment type="caution">
    <text evidence="1">The sequence shown here is derived from an EMBL/GenBank/DDBJ whole genome shotgun (WGS) entry which is preliminary data.</text>
</comment>
<proteinExistence type="predicted"/>
<dbReference type="STRING" id="1797729.A3A60_04705"/>
<reference evidence="1 2" key="1">
    <citation type="journal article" date="2016" name="Nat. Commun.">
        <title>Thousands of microbial genomes shed light on interconnected biogeochemical processes in an aquifer system.</title>
        <authorList>
            <person name="Anantharaman K."/>
            <person name="Brown C.T."/>
            <person name="Hug L.A."/>
            <person name="Sharon I."/>
            <person name="Castelle C.J."/>
            <person name="Probst A.J."/>
            <person name="Thomas B.C."/>
            <person name="Singh A."/>
            <person name="Wilkins M.J."/>
            <person name="Karaoz U."/>
            <person name="Brodie E.L."/>
            <person name="Williams K.H."/>
            <person name="Hubbard S.S."/>
            <person name="Banfield J.F."/>
        </authorList>
    </citation>
    <scope>NUCLEOTIDE SEQUENCE [LARGE SCALE GENOMIC DNA]</scope>
</reference>
<dbReference type="AlphaFoldDB" id="A0A1F5I1R6"/>
<organism evidence="1 2">
    <name type="scientific">Candidatus Curtissbacteria bacterium RIFCSPLOWO2_01_FULL_42_26</name>
    <dbReference type="NCBI Taxonomy" id="1797729"/>
    <lineage>
        <taxon>Bacteria</taxon>
        <taxon>Candidatus Curtissiibacteriota</taxon>
    </lineage>
</organism>
<sequence length="171" mass="19593">MVVEREGNFFESRRAGMPFLKALKGERVWLELAPGTHVDDRTVVEDDDTVSVFKGAWLGTQSSFGQAWYDQISGDAINRNRFGFGMILRWRPGMSMAEEGNLRTRLMELLGQANRLQDLAPHVSGDIRSLREFIAETELIMSEGEELMRKFGRRHLKVVDHGNVEPRTEHF</sequence>
<gene>
    <name evidence="1" type="ORF">A3A60_04705</name>
</gene>
<name>A0A1F5I1R6_9BACT</name>
<dbReference type="Proteomes" id="UP000179227">
    <property type="component" value="Unassembled WGS sequence"/>
</dbReference>
<evidence type="ECO:0000313" key="1">
    <source>
        <dbReference type="EMBL" id="OGE10312.1"/>
    </source>
</evidence>
<dbReference type="EMBL" id="MFBS01000011">
    <property type="protein sequence ID" value="OGE10312.1"/>
    <property type="molecule type" value="Genomic_DNA"/>
</dbReference>
<protein>
    <submittedName>
        <fullName evidence="1">Uncharacterized protein</fullName>
    </submittedName>
</protein>
<accession>A0A1F5I1R6</accession>